<evidence type="ECO:0000256" key="3">
    <source>
        <dbReference type="ARBA" id="ARBA00022741"/>
    </source>
</evidence>
<comment type="similarity">
    <text evidence="2">Belongs to the rad17/RAD24 family.</text>
</comment>
<dbReference type="VEuPathDB" id="FungiDB:PV09_01450"/>
<keyword evidence="3" id="KW-0547">Nucleotide-binding</keyword>
<evidence type="ECO:0000256" key="1">
    <source>
        <dbReference type="ARBA" id="ARBA00004123"/>
    </source>
</evidence>
<evidence type="ECO:0000313" key="11">
    <source>
        <dbReference type="Proteomes" id="UP000053259"/>
    </source>
</evidence>
<evidence type="ECO:0000256" key="2">
    <source>
        <dbReference type="ARBA" id="ARBA00006168"/>
    </source>
</evidence>
<dbReference type="OrthoDB" id="10265971at2759"/>
<evidence type="ECO:0000313" key="10">
    <source>
        <dbReference type="EMBL" id="KIW07483.1"/>
    </source>
</evidence>
<dbReference type="STRING" id="253628.A0A0D2AL43"/>
<dbReference type="PANTHER" id="PTHR12172">
    <property type="entry name" value="CELL CYCLE CHECKPOINT PROTEIN RAD17"/>
    <property type="match status" value="1"/>
</dbReference>
<dbReference type="Pfam" id="PF03215">
    <property type="entry name" value="Rad17"/>
    <property type="match status" value="1"/>
</dbReference>
<dbReference type="InterPro" id="IPR027417">
    <property type="entry name" value="P-loop_NTPase"/>
</dbReference>
<keyword evidence="7" id="KW-0131">Cell cycle</keyword>
<feature type="compositionally biased region" description="Low complexity" evidence="8">
    <location>
        <begin position="91"/>
        <end position="106"/>
    </location>
</feature>
<dbReference type="GO" id="GO:0000077">
    <property type="term" value="P:DNA damage checkpoint signaling"/>
    <property type="evidence" value="ECO:0007669"/>
    <property type="project" value="TreeGrafter"/>
</dbReference>
<feature type="region of interest" description="Disordered" evidence="8">
    <location>
        <begin position="1"/>
        <end position="128"/>
    </location>
</feature>
<evidence type="ECO:0000256" key="4">
    <source>
        <dbReference type="ARBA" id="ARBA00022763"/>
    </source>
</evidence>
<dbReference type="GO" id="GO:0003682">
    <property type="term" value="F:chromatin binding"/>
    <property type="evidence" value="ECO:0007669"/>
    <property type="project" value="TreeGrafter"/>
</dbReference>
<feature type="compositionally biased region" description="Acidic residues" evidence="8">
    <location>
        <begin position="868"/>
        <end position="877"/>
    </location>
</feature>
<feature type="compositionally biased region" description="Low complexity" evidence="8">
    <location>
        <begin position="70"/>
        <end position="82"/>
    </location>
</feature>
<dbReference type="AlphaFoldDB" id="A0A0D2AL43"/>
<feature type="compositionally biased region" description="Basic residues" evidence="8">
    <location>
        <begin position="1"/>
        <end position="10"/>
    </location>
</feature>
<dbReference type="HOGENOM" id="CLU_006397_0_0_1"/>
<feature type="domain" description="Checkpoint protein RAD24-like helical bundle" evidence="9">
    <location>
        <begin position="506"/>
        <end position="639"/>
    </location>
</feature>
<feature type="region of interest" description="Disordered" evidence="8">
    <location>
        <begin position="855"/>
        <end position="877"/>
    </location>
</feature>
<dbReference type="GO" id="GO:0005524">
    <property type="term" value="F:ATP binding"/>
    <property type="evidence" value="ECO:0007669"/>
    <property type="project" value="UniProtKB-KW"/>
</dbReference>
<evidence type="ECO:0000256" key="6">
    <source>
        <dbReference type="ARBA" id="ARBA00023242"/>
    </source>
</evidence>
<dbReference type="RefSeq" id="XP_016217352.1">
    <property type="nucleotide sequence ID" value="XM_016354340.1"/>
</dbReference>
<feature type="region of interest" description="Disordered" evidence="8">
    <location>
        <begin position="523"/>
        <end position="548"/>
    </location>
</feature>
<dbReference type="InterPro" id="IPR057927">
    <property type="entry name" value="RAD24-like_helical"/>
</dbReference>
<protein>
    <recommendedName>
        <fullName evidence="9">Checkpoint protein RAD24-like helical bundle domain-containing protein</fullName>
    </recommendedName>
</protein>
<keyword evidence="6" id="KW-0539">Nucleus</keyword>
<feature type="compositionally biased region" description="Pro residues" evidence="8">
    <location>
        <begin position="529"/>
        <end position="539"/>
    </location>
</feature>
<feature type="compositionally biased region" description="Polar residues" evidence="8">
    <location>
        <begin position="22"/>
        <end position="38"/>
    </location>
</feature>
<comment type="subcellular location">
    <subcellularLocation>
        <location evidence="1">Nucleus</location>
    </subcellularLocation>
</comment>
<dbReference type="GO" id="GO:0006281">
    <property type="term" value="P:DNA repair"/>
    <property type="evidence" value="ECO:0007669"/>
    <property type="project" value="InterPro"/>
</dbReference>
<gene>
    <name evidence="10" type="ORF">PV09_01450</name>
</gene>
<accession>A0A0D2AL43</accession>
<evidence type="ECO:0000256" key="8">
    <source>
        <dbReference type="SAM" id="MobiDB-lite"/>
    </source>
</evidence>
<proteinExistence type="inferred from homology"/>
<dbReference type="GeneID" id="27309423"/>
<evidence type="ECO:0000256" key="5">
    <source>
        <dbReference type="ARBA" id="ARBA00022840"/>
    </source>
</evidence>
<evidence type="ECO:0000256" key="7">
    <source>
        <dbReference type="ARBA" id="ARBA00023306"/>
    </source>
</evidence>
<reference evidence="10 11" key="1">
    <citation type="submission" date="2015-01" db="EMBL/GenBank/DDBJ databases">
        <title>The Genome Sequence of Ochroconis gallopava CBS43764.</title>
        <authorList>
            <consortium name="The Broad Institute Genomics Platform"/>
            <person name="Cuomo C."/>
            <person name="de Hoog S."/>
            <person name="Gorbushina A."/>
            <person name="Stielow B."/>
            <person name="Teixiera M."/>
            <person name="Abouelleil A."/>
            <person name="Chapman S.B."/>
            <person name="Priest M."/>
            <person name="Young S.K."/>
            <person name="Wortman J."/>
            <person name="Nusbaum C."/>
            <person name="Birren B."/>
        </authorList>
    </citation>
    <scope>NUCLEOTIDE SEQUENCE [LARGE SCALE GENOMIC DNA]</scope>
    <source>
        <strain evidence="10 11">CBS 43764</strain>
    </source>
</reference>
<dbReference type="GO" id="GO:0033314">
    <property type="term" value="P:mitotic DNA replication checkpoint signaling"/>
    <property type="evidence" value="ECO:0007669"/>
    <property type="project" value="TreeGrafter"/>
</dbReference>
<evidence type="ECO:0000259" key="9">
    <source>
        <dbReference type="Pfam" id="PF25812"/>
    </source>
</evidence>
<dbReference type="SUPFAM" id="SSF52540">
    <property type="entry name" value="P-loop containing nucleoside triphosphate hydrolases"/>
    <property type="match status" value="1"/>
</dbReference>
<dbReference type="Proteomes" id="UP000053259">
    <property type="component" value="Unassembled WGS sequence"/>
</dbReference>
<keyword evidence="5" id="KW-0067">ATP-binding</keyword>
<name>A0A0D2AL43_9PEZI</name>
<dbReference type="GO" id="GO:0003689">
    <property type="term" value="F:DNA clamp loader activity"/>
    <property type="evidence" value="ECO:0007669"/>
    <property type="project" value="TreeGrafter"/>
</dbReference>
<dbReference type="PANTHER" id="PTHR12172:SF0">
    <property type="entry name" value="CELL CYCLE CHECKPOINT PROTEIN RAD17"/>
    <property type="match status" value="1"/>
</dbReference>
<dbReference type="InParanoid" id="A0A0D2AL43"/>
<keyword evidence="11" id="KW-1185">Reference proteome</keyword>
<sequence>MGKARAKKKTTVVLSSDDEESGQLTLNKAAVSTSTSPQRPIAATHKASPAKVNTPKSRKSRKDVLVSPGSQKSAASPSPSQKSRPKERTLFSFFSAQTQRQQASSSINGHTMGSESKAGQMEEEEDIEDDSLDEAMASLDETKFGSDYPLPVRQKRKINELDESTSIPIGSRMFKRAATADQAVRSTVAVDLRPWTERFGPTEVDELAVHKKKVQDVKIWLQRVIAGQERKRLLILKGGAGTGKTVTLKLLSQELGIHVSEWSTSNTSSEEGFVSMSAQFQDFVARTGTFGTLDFASNTTQSPSVQQSNEQVSNRKQLVLIEEFPNTFSRFSSGLQSFRTAVLQYLEASMPSASSFFTSQASTTKPIVPIVMIISESLLSTSTAAADSFTAYRLLGPDILGHQATTVIEFNPIAPTFMTKALDLVLQKESKKSGRKRAPGPAVLKHLAGIGDIRSAISSLEFLCLRGDESSEWSGRVTFTKQKRGGVDAPMSKMEAQSLEMVTQRESTLGIFHAVGKVVYNKRETPPATDTPPPQPPNHLPQHARPKVSEVNTETLLNELGTDIATFIAALHENYILSCSGLDSEETLDHVNGCIDSLSDADILSPDRFSPNVHRRAQTYAGTGTDSLRQDEISFQTSVRGLLFNLPHPVKRILPPQANTHSKSFGSRSAAFQMFYPTSMRIWRRQEEIEQALGTVVAKLRSRGFSKLSKISSSASSSNSYSPSAVETWRLNRFGGNSASAYKEEKKQGRDVKQDDEMYAATAMVRGLMAKDELLLERLPYMSTMRKYNKLRDTQDINRDMDKVTRMGMFATVDGDDDDADSATADIEEQWSTDKPSEEIGPVRRKMFIIQKPVSKSDAVKDKMESLVLEDDDIEDD</sequence>
<dbReference type="EMBL" id="KN847532">
    <property type="protein sequence ID" value="KIW07483.1"/>
    <property type="molecule type" value="Genomic_DNA"/>
</dbReference>
<keyword evidence="4" id="KW-0227">DNA damage</keyword>
<organism evidence="10 11">
    <name type="scientific">Verruconis gallopava</name>
    <dbReference type="NCBI Taxonomy" id="253628"/>
    <lineage>
        <taxon>Eukaryota</taxon>
        <taxon>Fungi</taxon>
        <taxon>Dikarya</taxon>
        <taxon>Ascomycota</taxon>
        <taxon>Pezizomycotina</taxon>
        <taxon>Dothideomycetes</taxon>
        <taxon>Pleosporomycetidae</taxon>
        <taxon>Venturiales</taxon>
        <taxon>Sympoventuriaceae</taxon>
        <taxon>Verruconis</taxon>
    </lineage>
</organism>
<dbReference type="InterPro" id="IPR004582">
    <property type="entry name" value="Checkpoint_prot_Rad17_Rad24"/>
</dbReference>
<dbReference type="Gene3D" id="3.40.50.300">
    <property type="entry name" value="P-loop containing nucleotide triphosphate hydrolases"/>
    <property type="match status" value="1"/>
</dbReference>
<dbReference type="Pfam" id="PF25812">
    <property type="entry name" value="RAD24_helical"/>
    <property type="match status" value="1"/>
</dbReference>
<dbReference type="GO" id="GO:0005634">
    <property type="term" value="C:nucleus"/>
    <property type="evidence" value="ECO:0007669"/>
    <property type="project" value="UniProtKB-SubCell"/>
</dbReference>